<proteinExistence type="predicted"/>
<feature type="transmembrane region" description="Helical" evidence="1">
    <location>
        <begin position="45"/>
        <end position="65"/>
    </location>
</feature>
<dbReference type="InterPro" id="IPR009589">
    <property type="entry name" value="PH_YyaB-like"/>
</dbReference>
<evidence type="ECO:0000259" key="2">
    <source>
        <dbReference type="Pfam" id="PF06713"/>
    </source>
</evidence>
<dbReference type="Proteomes" id="UP000246099">
    <property type="component" value="Chromosome"/>
</dbReference>
<sequence>MRPYLTNALAMKTYRSKIDTWLVLFVFSLLLVVEITLVAQRLWVTSIIIMLVIFFIIHLFLNTYYTLTANKLQITCGWLYKKDIPLQSIRKIMRTRNPLSAPALSLDRLLVFFDRQQVMISPADKEAFLQDIQTRNPAINI</sequence>
<keyword evidence="1" id="KW-0472">Membrane</keyword>
<evidence type="ECO:0000313" key="3">
    <source>
        <dbReference type="EMBL" id="AWO01436.1"/>
    </source>
</evidence>
<gene>
    <name evidence="3" type="ORF">DLD77_06895</name>
</gene>
<evidence type="ECO:0000313" key="4">
    <source>
        <dbReference type="Proteomes" id="UP000246099"/>
    </source>
</evidence>
<dbReference type="EMBL" id="CP029600">
    <property type="protein sequence ID" value="AWO01436.1"/>
    <property type="molecule type" value="Genomic_DNA"/>
</dbReference>
<keyword evidence="4" id="KW-1185">Reference proteome</keyword>
<organism evidence="3 4">
    <name type="scientific">Chitinophaga alhagiae</name>
    <dbReference type="NCBI Taxonomy" id="2203219"/>
    <lineage>
        <taxon>Bacteria</taxon>
        <taxon>Pseudomonadati</taxon>
        <taxon>Bacteroidota</taxon>
        <taxon>Chitinophagia</taxon>
        <taxon>Chitinophagales</taxon>
        <taxon>Chitinophagaceae</taxon>
        <taxon>Chitinophaga</taxon>
    </lineage>
</organism>
<feature type="domain" description="Uncharacterized protein YyaB-like PH" evidence="2">
    <location>
        <begin position="63"/>
        <end position="136"/>
    </location>
</feature>
<dbReference type="Pfam" id="PF06713">
    <property type="entry name" value="bPH_4"/>
    <property type="match status" value="1"/>
</dbReference>
<name>A0ABN5LX82_9BACT</name>
<evidence type="ECO:0000256" key="1">
    <source>
        <dbReference type="SAM" id="Phobius"/>
    </source>
</evidence>
<protein>
    <recommendedName>
        <fullName evidence="2">Uncharacterized protein YyaB-like PH domain-containing protein</fullName>
    </recommendedName>
</protein>
<keyword evidence="1" id="KW-1133">Transmembrane helix</keyword>
<reference evidence="3 4" key="1">
    <citation type="submission" date="2018-05" db="EMBL/GenBank/DDBJ databases">
        <title>Chitinophaga sp. nov., isolated from rhizosphere soil of Alhagi.</title>
        <authorList>
            <person name="Liu Y."/>
        </authorList>
    </citation>
    <scope>NUCLEOTIDE SEQUENCE [LARGE SCALE GENOMIC DNA]</scope>
    <source>
        <strain evidence="3 4">T22</strain>
    </source>
</reference>
<accession>A0ABN5LX82</accession>
<feature type="transmembrane region" description="Helical" evidence="1">
    <location>
        <begin position="21"/>
        <end position="39"/>
    </location>
</feature>
<keyword evidence="1" id="KW-0812">Transmembrane</keyword>